<dbReference type="GO" id="GO:0017057">
    <property type="term" value="F:6-phosphogluconolactonase activity"/>
    <property type="evidence" value="ECO:0007669"/>
    <property type="project" value="UniProtKB-UniRule"/>
</dbReference>
<dbReference type="InterPro" id="IPR006148">
    <property type="entry name" value="Glc/Gal-6P_isomerase"/>
</dbReference>
<dbReference type="CDD" id="cd01400">
    <property type="entry name" value="6PGL"/>
    <property type="match status" value="1"/>
</dbReference>
<evidence type="ECO:0000256" key="1">
    <source>
        <dbReference type="ARBA" id="ARBA00000832"/>
    </source>
</evidence>
<reference evidence="9 10" key="1">
    <citation type="submission" date="2017-01" db="EMBL/GenBank/DDBJ databases">
        <title>Genome sequencing of Arcobacter sp. LPB0137.</title>
        <authorList>
            <person name="Lee G.-W."/>
            <person name="Yi H."/>
        </authorList>
    </citation>
    <scope>NUCLEOTIDE SEQUENCE [LARGE SCALE GENOMIC DNA]</scope>
    <source>
        <strain evidence="9 10">LPB0137</strain>
    </source>
</reference>
<comment type="similarity">
    <text evidence="4 7">Belongs to the glucosamine/galactosamine-6-phosphate isomerase family. 6-phosphogluconolactonase subfamily.</text>
</comment>
<sequence length="235" mass="26760">MKINSQNNNENFFSEQKELIESLSLKIITNLQNAILQKGNASLIVSGGSTPKPLFEELSSFDIPWEKVKIALVDERWIPSSSDDSNEKLVKNTLLQNFAKKAQFIPMYQEDMTIEDSQKTCSDIYQNELFPFDVIVLGMGADGHTASIFPNNIKLEEAFETNESLCVFMTPSNAPYDRMSLTKNAILSANNIYLHFEGEQKQEIYKQVLEGIDKKQMPIASILNQDKKIIEVYYK</sequence>
<dbReference type="STRING" id="1850254.LPB137_07230"/>
<dbReference type="OrthoDB" id="9810967at2"/>
<comment type="pathway">
    <text evidence="3 7">Carbohydrate degradation; pentose phosphate pathway; D-ribulose 5-phosphate from D-glucose 6-phosphate (oxidative stage): step 2/3.</text>
</comment>
<dbReference type="EC" id="3.1.1.31" evidence="5 7"/>
<accession>A0A1P8KMA6</accession>
<dbReference type="KEGG" id="alp:LPB137_07230"/>
<evidence type="ECO:0000256" key="5">
    <source>
        <dbReference type="ARBA" id="ARBA00013198"/>
    </source>
</evidence>
<dbReference type="NCBIfam" id="TIGR01198">
    <property type="entry name" value="pgl"/>
    <property type="match status" value="1"/>
</dbReference>
<dbReference type="Gene3D" id="3.40.50.1360">
    <property type="match status" value="1"/>
</dbReference>
<dbReference type="AlphaFoldDB" id="A0A1P8KMA6"/>
<dbReference type="SUPFAM" id="SSF100950">
    <property type="entry name" value="NagB/RpiA/CoA transferase-like"/>
    <property type="match status" value="1"/>
</dbReference>
<gene>
    <name evidence="7" type="primary">pgl</name>
    <name evidence="9" type="ORF">LPB137_07230</name>
</gene>
<dbReference type="PANTHER" id="PTHR11054">
    <property type="entry name" value="6-PHOSPHOGLUCONOLACTONASE"/>
    <property type="match status" value="1"/>
</dbReference>
<dbReference type="RefSeq" id="WP_076086380.1">
    <property type="nucleotide sequence ID" value="NZ_CP019070.1"/>
</dbReference>
<evidence type="ECO:0000256" key="6">
    <source>
        <dbReference type="ARBA" id="ARBA00020337"/>
    </source>
</evidence>
<proteinExistence type="inferred from homology"/>
<organism evidence="9 10">
    <name type="scientific">Poseidonibacter parvus</name>
    <dbReference type="NCBI Taxonomy" id="1850254"/>
    <lineage>
        <taxon>Bacteria</taxon>
        <taxon>Pseudomonadati</taxon>
        <taxon>Campylobacterota</taxon>
        <taxon>Epsilonproteobacteria</taxon>
        <taxon>Campylobacterales</taxon>
        <taxon>Arcobacteraceae</taxon>
        <taxon>Poseidonibacter</taxon>
    </lineage>
</organism>
<comment type="function">
    <text evidence="2 7">Hydrolysis of 6-phosphogluconolactone to 6-phosphogluconate.</text>
</comment>
<feature type="domain" description="Glucosamine/galactosamine-6-phosphate isomerase" evidence="8">
    <location>
        <begin position="15"/>
        <end position="228"/>
    </location>
</feature>
<evidence type="ECO:0000313" key="10">
    <source>
        <dbReference type="Proteomes" id="UP000186074"/>
    </source>
</evidence>
<dbReference type="Proteomes" id="UP000186074">
    <property type="component" value="Chromosome"/>
</dbReference>
<dbReference type="UniPathway" id="UPA00115">
    <property type="reaction ID" value="UER00409"/>
</dbReference>
<dbReference type="GO" id="GO:0005975">
    <property type="term" value="P:carbohydrate metabolic process"/>
    <property type="evidence" value="ECO:0007669"/>
    <property type="project" value="UniProtKB-UniRule"/>
</dbReference>
<dbReference type="EMBL" id="CP019070">
    <property type="protein sequence ID" value="APW65658.1"/>
    <property type="molecule type" value="Genomic_DNA"/>
</dbReference>
<dbReference type="InterPro" id="IPR037171">
    <property type="entry name" value="NagB/RpiA_transferase-like"/>
</dbReference>
<keyword evidence="7" id="KW-0378">Hydrolase</keyword>
<dbReference type="GO" id="GO:0006098">
    <property type="term" value="P:pentose-phosphate shunt"/>
    <property type="evidence" value="ECO:0007669"/>
    <property type="project" value="UniProtKB-UniPathway"/>
</dbReference>
<dbReference type="Pfam" id="PF01182">
    <property type="entry name" value="Glucosamine_iso"/>
    <property type="match status" value="1"/>
</dbReference>
<comment type="catalytic activity">
    <reaction evidence="1 7">
        <text>6-phospho-D-glucono-1,5-lactone + H2O = 6-phospho-D-gluconate + H(+)</text>
        <dbReference type="Rhea" id="RHEA:12556"/>
        <dbReference type="ChEBI" id="CHEBI:15377"/>
        <dbReference type="ChEBI" id="CHEBI:15378"/>
        <dbReference type="ChEBI" id="CHEBI:57955"/>
        <dbReference type="ChEBI" id="CHEBI:58759"/>
        <dbReference type="EC" id="3.1.1.31"/>
    </reaction>
</comment>
<evidence type="ECO:0000256" key="2">
    <source>
        <dbReference type="ARBA" id="ARBA00002681"/>
    </source>
</evidence>
<evidence type="ECO:0000313" key="9">
    <source>
        <dbReference type="EMBL" id="APW65658.1"/>
    </source>
</evidence>
<dbReference type="InterPro" id="IPR005900">
    <property type="entry name" value="6-phosphogluconolactonase_DevB"/>
</dbReference>
<evidence type="ECO:0000256" key="4">
    <source>
        <dbReference type="ARBA" id="ARBA00010662"/>
    </source>
</evidence>
<name>A0A1P8KMA6_9BACT</name>
<dbReference type="PANTHER" id="PTHR11054:SF0">
    <property type="entry name" value="6-PHOSPHOGLUCONOLACTONASE"/>
    <property type="match status" value="1"/>
</dbReference>
<keyword evidence="10" id="KW-1185">Reference proteome</keyword>
<dbReference type="InterPro" id="IPR039104">
    <property type="entry name" value="6PGL"/>
</dbReference>
<protein>
    <recommendedName>
        <fullName evidence="6 7">6-phosphogluconolactonase</fullName>
        <shortName evidence="7">6PGL</shortName>
        <ecNumber evidence="5 7">3.1.1.31</ecNumber>
    </recommendedName>
</protein>
<evidence type="ECO:0000256" key="7">
    <source>
        <dbReference type="RuleBase" id="RU365095"/>
    </source>
</evidence>
<evidence type="ECO:0000256" key="3">
    <source>
        <dbReference type="ARBA" id="ARBA00004961"/>
    </source>
</evidence>
<evidence type="ECO:0000259" key="8">
    <source>
        <dbReference type="Pfam" id="PF01182"/>
    </source>
</evidence>